<comment type="caution">
    <text evidence="1">The sequence shown here is derived from an EMBL/GenBank/DDBJ whole genome shotgun (WGS) entry which is preliminary data.</text>
</comment>
<proteinExistence type="predicted"/>
<organism evidence="1 2">
    <name type="scientific">Funneliformis geosporum</name>
    <dbReference type="NCBI Taxonomy" id="1117311"/>
    <lineage>
        <taxon>Eukaryota</taxon>
        <taxon>Fungi</taxon>
        <taxon>Fungi incertae sedis</taxon>
        <taxon>Mucoromycota</taxon>
        <taxon>Glomeromycotina</taxon>
        <taxon>Glomeromycetes</taxon>
        <taxon>Glomerales</taxon>
        <taxon>Glomeraceae</taxon>
        <taxon>Funneliformis</taxon>
    </lineage>
</organism>
<feature type="non-terminal residue" evidence="1">
    <location>
        <position position="225"/>
    </location>
</feature>
<evidence type="ECO:0000313" key="2">
    <source>
        <dbReference type="Proteomes" id="UP001153678"/>
    </source>
</evidence>
<name>A0A9W4X0N3_9GLOM</name>
<gene>
    <name evidence="1" type="ORF">FWILDA_LOCUS19039</name>
</gene>
<dbReference type="InterPro" id="IPR012337">
    <property type="entry name" value="RNaseH-like_sf"/>
</dbReference>
<dbReference type="Proteomes" id="UP001153678">
    <property type="component" value="Unassembled WGS sequence"/>
</dbReference>
<dbReference type="Gene3D" id="3.30.420.10">
    <property type="entry name" value="Ribonuclease H-like superfamily/Ribonuclease H"/>
    <property type="match status" value="1"/>
</dbReference>
<dbReference type="SUPFAM" id="SSF53098">
    <property type="entry name" value="Ribonuclease H-like"/>
    <property type="match status" value="1"/>
</dbReference>
<sequence length="225" mass="26697">CEKIPFMAIENEGSTERINGIYRYVLCLYGYLINSQKALVTLKDIQVFFAILIPDGETPDKCEEKSYLQIYTNGTGERKKAIQAIQENNFETASDDLYSFHRKSTINKYIRKKALLRDRTLILTWDIKTYASQIGEFAEVLEEKNKVFIIDMTLHWKDDPKPLKQISFTLCWQAFAPDIQVGFNDSDYDWHFIIEKAYHLNILKWMWERMTGKFETKEEILKWKY</sequence>
<reference evidence="1" key="1">
    <citation type="submission" date="2022-08" db="EMBL/GenBank/DDBJ databases">
        <authorList>
            <person name="Kallberg Y."/>
            <person name="Tangrot J."/>
            <person name="Rosling A."/>
        </authorList>
    </citation>
    <scope>NUCLEOTIDE SEQUENCE</scope>
    <source>
        <strain evidence="1">Wild A</strain>
    </source>
</reference>
<keyword evidence="2" id="KW-1185">Reference proteome</keyword>
<dbReference type="GO" id="GO:0003676">
    <property type="term" value="F:nucleic acid binding"/>
    <property type="evidence" value="ECO:0007669"/>
    <property type="project" value="InterPro"/>
</dbReference>
<protein>
    <submittedName>
        <fullName evidence="1">9106_t:CDS:1</fullName>
    </submittedName>
</protein>
<feature type="non-terminal residue" evidence="1">
    <location>
        <position position="1"/>
    </location>
</feature>
<dbReference type="OrthoDB" id="2478984at2759"/>
<accession>A0A9W4X0N3</accession>
<evidence type="ECO:0000313" key="1">
    <source>
        <dbReference type="EMBL" id="CAI2199367.1"/>
    </source>
</evidence>
<dbReference type="EMBL" id="CAMKVN010021117">
    <property type="protein sequence ID" value="CAI2199367.1"/>
    <property type="molecule type" value="Genomic_DNA"/>
</dbReference>
<dbReference type="InterPro" id="IPR036397">
    <property type="entry name" value="RNaseH_sf"/>
</dbReference>
<dbReference type="AlphaFoldDB" id="A0A9W4X0N3"/>